<comment type="caution">
    <text evidence="1">The sequence shown here is derived from an EMBL/GenBank/DDBJ whole genome shotgun (WGS) entry which is preliminary data.</text>
</comment>
<proteinExistence type="predicted"/>
<name>A0A081XHT4_STRTO</name>
<protein>
    <submittedName>
        <fullName evidence="1">Uncharacterized protein</fullName>
    </submittedName>
</protein>
<sequence>MGGLLDDGDGWCCLPNTSRQNERDPGHDVKVGTVCGQSGVQCSGQAPGGVGQTVGEFRRRHTRVLLQQFLSPTGSEPLLLNLSLTGTVCLGLAGA</sequence>
<reference evidence="1 2" key="1">
    <citation type="submission" date="2014-02" db="EMBL/GenBank/DDBJ databases">
        <title>The genome announcement of Streptomyces toyocaensis NRRL15009.</title>
        <authorList>
            <person name="Hong H.-J."/>
            <person name="Kwun M.J."/>
        </authorList>
    </citation>
    <scope>NUCLEOTIDE SEQUENCE [LARGE SCALE GENOMIC DNA]</scope>
    <source>
        <strain evidence="1 2">NRRL 15009</strain>
    </source>
</reference>
<dbReference type="Proteomes" id="UP000028341">
    <property type="component" value="Unassembled WGS sequence"/>
</dbReference>
<gene>
    <name evidence="1" type="ORF">BU52_32155</name>
</gene>
<dbReference type="EMBL" id="JFCB01000051">
    <property type="protein sequence ID" value="KES03107.1"/>
    <property type="molecule type" value="Genomic_DNA"/>
</dbReference>
<evidence type="ECO:0000313" key="1">
    <source>
        <dbReference type="EMBL" id="KES03107.1"/>
    </source>
</evidence>
<dbReference type="RefSeq" id="WP_037940926.1">
    <property type="nucleotide sequence ID" value="NZ_JBFADL010000124.1"/>
</dbReference>
<accession>A0A081XHT4</accession>
<dbReference type="AlphaFoldDB" id="A0A081XHT4"/>
<organism evidence="1 2">
    <name type="scientific">Streptomyces toyocaensis</name>
    <dbReference type="NCBI Taxonomy" id="55952"/>
    <lineage>
        <taxon>Bacteria</taxon>
        <taxon>Bacillati</taxon>
        <taxon>Actinomycetota</taxon>
        <taxon>Actinomycetes</taxon>
        <taxon>Kitasatosporales</taxon>
        <taxon>Streptomycetaceae</taxon>
        <taxon>Streptomyces</taxon>
    </lineage>
</organism>
<keyword evidence="2" id="KW-1185">Reference proteome</keyword>
<evidence type="ECO:0000313" key="2">
    <source>
        <dbReference type="Proteomes" id="UP000028341"/>
    </source>
</evidence>